<organism evidence="2 3">
    <name type="scientific">Periplaneta americana</name>
    <name type="common">American cockroach</name>
    <name type="synonym">Blatta americana</name>
    <dbReference type="NCBI Taxonomy" id="6978"/>
    <lineage>
        <taxon>Eukaryota</taxon>
        <taxon>Metazoa</taxon>
        <taxon>Ecdysozoa</taxon>
        <taxon>Arthropoda</taxon>
        <taxon>Hexapoda</taxon>
        <taxon>Insecta</taxon>
        <taxon>Pterygota</taxon>
        <taxon>Neoptera</taxon>
        <taxon>Polyneoptera</taxon>
        <taxon>Dictyoptera</taxon>
        <taxon>Blattodea</taxon>
        <taxon>Blattoidea</taxon>
        <taxon>Blattidae</taxon>
        <taxon>Blattinae</taxon>
        <taxon>Periplaneta</taxon>
    </lineage>
</organism>
<proteinExistence type="predicted"/>
<feature type="region of interest" description="Disordered" evidence="1">
    <location>
        <begin position="356"/>
        <end position="407"/>
    </location>
</feature>
<dbReference type="EMBL" id="JAJSOF020000029">
    <property type="protein sequence ID" value="KAJ4432455.1"/>
    <property type="molecule type" value="Genomic_DNA"/>
</dbReference>
<feature type="region of interest" description="Disordered" evidence="1">
    <location>
        <begin position="301"/>
        <end position="321"/>
    </location>
</feature>
<reference evidence="2 3" key="1">
    <citation type="journal article" date="2022" name="Allergy">
        <title>Genome assembly and annotation of Periplaneta americana reveal a comprehensive cockroach allergen profile.</title>
        <authorList>
            <person name="Wang L."/>
            <person name="Xiong Q."/>
            <person name="Saelim N."/>
            <person name="Wang L."/>
            <person name="Nong W."/>
            <person name="Wan A.T."/>
            <person name="Shi M."/>
            <person name="Liu X."/>
            <person name="Cao Q."/>
            <person name="Hui J.H.L."/>
            <person name="Sookrung N."/>
            <person name="Leung T.F."/>
            <person name="Tungtrongchitr A."/>
            <person name="Tsui S.K.W."/>
        </authorList>
    </citation>
    <scope>NUCLEOTIDE SEQUENCE [LARGE SCALE GENOMIC DNA]</scope>
    <source>
        <strain evidence="2">PWHHKU_190912</strain>
    </source>
</reference>
<dbReference type="Proteomes" id="UP001148838">
    <property type="component" value="Unassembled WGS sequence"/>
</dbReference>
<evidence type="ECO:0000313" key="3">
    <source>
        <dbReference type="Proteomes" id="UP001148838"/>
    </source>
</evidence>
<accession>A0ABQ8SF53</accession>
<feature type="compositionally biased region" description="Basic and acidic residues" evidence="1">
    <location>
        <begin position="370"/>
        <end position="407"/>
    </location>
</feature>
<protein>
    <submittedName>
        <fullName evidence="2">Uncharacterized protein</fullName>
    </submittedName>
</protein>
<name>A0ABQ8SF53_PERAM</name>
<comment type="caution">
    <text evidence="2">The sequence shown here is derived from an EMBL/GenBank/DDBJ whole genome shotgun (WGS) entry which is preliminary data.</text>
</comment>
<evidence type="ECO:0000256" key="1">
    <source>
        <dbReference type="SAM" id="MobiDB-lite"/>
    </source>
</evidence>
<keyword evidence="3" id="KW-1185">Reference proteome</keyword>
<gene>
    <name evidence="2" type="ORF">ANN_21074</name>
</gene>
<sequence length="419" mass="47417">MKEEKCRPNYDGDMNPRSNAESYPAILLRLVEENVGKDLNQQSGNGKAVRIDTEEGSEAAAPWSQCEVGVLIACLTSLYKQREQNYPLGRRTREAACADRVVVITEDVQNVHLLLEYRSHIDVSLTCEHDPKLQEYCVCPQNMPQFDSEGIPNQAPETNKPMILNGPQVEIERFRSGERGGQAIGPPLPIHRSGNLRSKYRRAVRLKCAGAPSCKKKFVYACPGSQQSDWLEQGFRTGVRGVESMGKALVPRPQSTGDFEWRNVIFSDEVIVSNSNDSMNDHRYASREGRVLGMDVIRWGRTSGTHPRQKDPAEQPPVRTPEELWDRVLDAWEKMAKNLDLFHNLVDSMPRRMRADVDAGDQVSPINSPQRREIRTHDQRPAREQIARSTEGRRGGEKRGGVLRQRDEGRVRAQLLLTE</sequence>
<evidence type="ECO:0000313" key="2">
    <source>
        <dbReference type="EMBL" id="KAJ4432455.1"/>
    </source>
</evidence>